<accession>A0A8J5KEM5</accession>
<sequence>MPADPLPKVSGDETPAKIELAVGIPGTGVTYMDPPYGEPSPRVNSDMGPHLGCLWSQCHRHISQPWGRIEKPSCTQAIPPSTGGL</sequence>
<proteinExistence type="predicted"/>
<evidence type="ECO:0000313" key="1">
    <source>
        <dbReference type="EMBL" id="KAG7170861.1"/>
    </source>
</evidence>
<keyword evidence="2" id="KW-1185">Reference proteome</keyword>
<gene>
    <name evidence="1" type="ORF">Hamer_G024903</name>
</gene>
<evidence type="ECO:0000313" key="2">
    <source>
        <dbReference type="Proteomes" id="UP000747542"/>
    </source>
</evidence>
<dbReference type="Proteomes" id="UP000747542">
    <property type="component" value="Unassembled WGS sequence"/>
</dbReference>
<protein>
    <submittedName>
        <fullName evidence="1">Uncharacterized protein</fullName>
    </submittedName>
</protein>
<reference evidence="1" key="1">
    <citation type="journal article" date="2021" name="Sci. Adv.">
        <title>The American lobster genome reveals insights on longevity, neural, and immune adaptations.</title>
        <authorList>
            <person name="Polinski J.M."/>
            <person name="Zimin A.V."/>
            <person name="Clark K.F."/>
            <person name="Kohn A.B."/>
            <person name="Sadowski N."/>
            <person name="Timp W."/>
            <person name="Ptitsyn A."/>
            <person name="Khanna P."/>
            <person name="Romanova D.Y."/>
            <person name="Williams P."/>
            <person name="Greenwood S.J."/>
            <person name="Moroz L.L."/>
            <person name="Walt D.R."/>
            <person name="Bodnar A.G."/>
        </authorList>
    </citation>
    <scope>NUCLEOTIDE SEQUENCE</scope>
    <source>
        <strain evidence="1">GMGI-L3</strain>
    </source>
</reference>
<organism evidence="1 2">
    <name type="scientific">Homarus americanus</name>
    <name type="common">American lobster</name>
    <dbReference type="NCBI Taxonomy" id="6706"/>
    <lineage>
        <taxon>Eukaryota</taxon>
        <taxon>Metazoa</taxon>
        <taxon>Ecdysozoa</taxon>
        <taxon>Arthropoda</taxon>
        <taxon>Crustacea</taxon>
        <taxon>Multicrustacea</taxon>
        <taxon>Malacostraca</taxon>
        <taxon>Eumalacostraca</taxon>
        <taxon>Eucarida</taxon>
        <taxon>Decapoda</taxon>
        <taxon>Pleocyemata</taxon>
        <taxon>Astacidea</taxon>
        <taxon>Nephropoidea</taxon>
        <taxon>Nephropidae</taxon>
        <taxon>Homarus</taxon>
    </lineage>
</organism>
<dbReference type="EMBL" id="JAHLQT010013259">
    <property type="protein sequence ID" value="KAG7170861.1"/>
    <property type="molecule type" value="Genomic_DNA"/>
</dbReference>
<name>A0A8J5KEM5_HOMAM</name>
<dbReference type="AlphaFoldDB" id="A0A8J5KEM5"/>
<comment type="caution">
    <text evidence="1">The sequence shown here is derived from an EMBL/GenBank/DDBJ whole genome shotgun (WGS) entry which is preliminary data.</text>
</comment>